<name>A0A7S4CYY6_9EUGL</name>
<dbReference type="AlphaFoldDB" id="A0A7S4CYY6"/>
<evidence type="ECO:0000313" key="1">
    <source>
        <dbReference type="EMBL" id="CAE0810831.1"/>
    </source>
</evidence>
<proteinExistence type="predicted"/>
<sequence length="126" mass="14142">MVQVHARACVWHALHGDGVWGIFPAVSPSPGPTAQQLNSDGPKFTWSKARACAHAQPPFSNPRHSTKNRVPTNEVLVWARSGRYGEGQAWLGSFFSKSRSQRSIQHRLTDTRLDRRVRILTIQPFS</sequence>
<accession>A0A7S4CYY6</accession>
<protein>
    <submittedName>
        <fullName evidence="1">Uncharacterized protein</fullName>
    </submittedName>
</protein>
<gene>
    <name evidence="1" type="ORF">EGYM00163_LOCUS21978</name>
</gene>
<organism evidence="1">
    <name type="scientific">Eutreptiella gymnastica</name>
    <dbReference type="NCBI Taxonomy" id="73025"/>
    <lineage>
        <taxon>Eukaryota</taxon>
        <taxon>Discoba</taxon>
        <taxon>Euglenozoa</taxon>
        <taxon>Euglenida</taxon>
        <taxon>Spirocuta</taxon>
        <taxon>Euglenophyceae</taxon>
        <taxon>Eutreptiales</taxon>
        <taxon>Eutreptiaceae</taxon>
        <taxon>Eutreptiella</taxon>
    </lineage>
</organism>
<reference evidence="1" key="1">
    <citation type="submission" date="2021-01" db="EMBL/GenBank/DDBJ databases">
        <authorList>
            <person name="Corre E."/>
            <person name="Pelletier E."/>
            <person name="Niang G."/>
            <person name="Scheremetjew M."/>
            <person name="Finn R."/>
            <person name="Kale V."/>
            <person name="Holt S."/>
            <person name="Cochrane G."/>
            <person name="Meng A."/>
            <person name="Brown T."/>
            <person name="Cohen L."/>
        </authorList>
    </citation>
    <scope>NUCLEOTIDE SEQUENCE</scope>
    <source>
        <strain evidence="1">CCMP1594</strain>
    </source>
</reference>
<dbReference type="EMBL" id="HBJA01062191">
    <property type="protein sequence ID" value="CAE0810831.1"/>
    <property type="molecule type" value="Transcribed_RNA"/>
</dbReference>